<accession>A0A8S3T7V6</accession>
<comment type="caution">
    <text evidence="3">The sequence shown here is derived from an EMBL/GenBank/DDBJ whole genome shotgun (WGS) entry which is preliminary data.</text>
</comment>
<dbReference type="Pfam" id="PF20720">
    <property type="entry name" value="nSTAND3"/>
    <property type="match status" value="1"/>
</dbReference>
<name>A0A8S3T7V6_MYTED</name>
<feature type="domain" description="Novel STAND NTPase 3" evidence="2">
    <location>
        <begin position="422"/>
        <end position="555"/>
    </location>
</feature>
<gene>
    <name evidence="3" type="ORF">MEDL_42502</name>
</gene>
<dbReference type="Proteomes" id="UP000683360">
    <property type="component" value="Unassembled WGS sequence"/>
</dbReference>
<dbReference type="InterPro" id="IPR027417">
    <property type="entry name" value="P-loop_NTPase"/>
</dbReference>
<organism evidence="3 4">
    <name type="scientific">Mytilus edulis</name>
    <name type="common">Blue mussel</name>
    <dbReference type="NCBI Taxonomy" id="6550"/>
    <lineage>
        <taxon>Eukaryota</taxon>
        <taxon>Metazoa</taxon>
        <taxon>Spiralia</taxon>
        <taxon>Lophotrochozoa</taxon>
        <taxon>Mollusca</taxon>
        <taxon>Bivalvia</taxon>
        <taxon>Autobranchia</taxon>
        <taxon>Pteriomorphia</taxon>
        <taxon>Mytilida</taxon>
        <taxon>Mytiloidea</taxon>
        <taxon>Mytilidae</taxon>
        <taxon>Mytilinae</taxon>
        <taxon>Mytilus</taxon>
    </lineage>
</organism>
<feature type="region of interest" description="Disordered" evidence="1">
    <location>
        <begin position="97"/>
        <end position="124"/>
    </location>
</feature>
<dbReference type="InterPro" id="IPR049050">
    <property type="entry name" value="nSTAND3"/>
</dbReference>
<reference evidence="3" key="1">
    <citation type="submission" date="2021-03" db="EMBL/GenBank/DDBJ databases">
        <authorList>
            <person name="Bekaert M."/>
        </authorList>
    </citation>
    <scope>NUCLEOTIDE SEQUENCE</scope>
</reference>
<sequence>MLLDKELCDFSSEMYLDLIMTFNNAIEFEETNKFSEEEDLRTLDVDQLTNRLEKSLSVSIDKVEKMLDRHLEASDIVRLCHIGIEIANAKCGSNKSLSLAESDDSSPNETQSDENTAKTPIQSSIPIDLERRIREMKHSSHTGPPAEIDDNTKRWLVVGICLHRVLAAALRKYVEPVITNLYNSLKLSDQIDKQTYTGHLKVYGAVNFYLNYKPINNNKMPPGNRAPNYDYKVQNAVDLSKLFLETSMAHYKGFDESCDSSALLGIIVNTDKFPANVQIAAKDSGTPTCTTGHYKKIEDFIYLLQLNKPEESQAIRDLNKWKTNGINYLGDTTLGLELVNDIRREITSIMEVEMIICKSADREFSTVYTKLTEIGNRLNKHDKRISSLENKVALQDTTLLKYKSLYDAEPVINSWMQKMEIFVETNVVIDILEILKDNHCALLIGVSGMGKTLTAQNVALRLWHEKEYSIVPCSSLNDIQTRYRENVNQVFFVDDICGRYTTNIMKIENWMNIEEFVKCILGKGKTKILATCRTEVFLEEIFQDTFEIFKMELRLSTNTSKGTQQTSSKIVKIPEDEVLMAIVNVFKTEPQTVPEDPIEIKDMGEEAAAMTDEGTASIVDQQPCTSAPKKGGKSLRGQLVANMSSSDEDTPIVEPPKKKKKTEKKKRVSTMELARQNQLAYKRFMETKIPKILKAIGIESDSSADDSC</sequence>
<feature type="compositionally biased region" description="Basic residues" evidence="1">
    <location>
        <begin position="657"/>
        <end position="668"/>
    </location>
</feature>
<feature type="compositionally biased region" description="Polar residues" evidence="1">
    <location>
        <begin position="107"/>
        <end position="124"/>
    </location>
</feature>
<dbReference type="OrthoDB" id="5988093at2759"/>
<evidence type="ECO:0000256" key="1">
    <source>
        <dbReference type="SAM" id="MobiDB-lite"/>
    </source>
</evidence>
<evidence type="ECO:0000259" key="2">
    <source>
        <dbReference type="Pfam" id="PF20720"/>
    </source>
</evidence>
<dbReference type="AlphaFoldDB" id="A0A8S3T7V6"/>
<evidence type="ECO:0000313" key="3">
    <source>
        <dbReference type="EMBL" id="CAG2229618.1"/>
    </source>
</evidence>
<keyword evidence="4" id="KW-1185">Reference proteome</keyword>
<evidence type="ECO:0000313" key="4">
    <source>
        <dbReference type="Proteomes" id="UP000683360"/>
    </source>
</evidence>
<dbReference type="SUPFAM" id="SSF52540">
    <property type="entry name" value="P-loop containing nucleoside triphosphate hydrolases"/>
    <property type="match status" value="1"/>
</dbReference>
<proteinExistence type="predicted"/>
<protein>
    <recommendedName>
        <fullName evidence="2">Novel STAND NTPase 3 domain-containing protein</fullName>
    </recommendedName>
</protein>
<dbReference type="EMBL" id="CAJPWZ010002032">
    <property type="protein sequence ID" value="CAG2229618.1"/>
    <property type="molecule type" value="Genomic_DNA"/>
</dbReference>
<feature type="region of interest" description="Disordered" evidence="1">
    <location>
        <begin position="643"/>
        <end position="671"/>
    </location>
</feature>